<dbReference type="CDD" id="cd00817">
    <property type="entry name" value="ValRS_core"/>
    <property type="match status" value="1"/>
</dbReference>
<proteinExistence type="inferred from homology"/>
<dbReference type="InterPro" id="IPR014729">
    <property type="entry name" value="Rossmann-like_a/b/a_fold"/>
</dbReference>
<dbReference type="SUPFAM" id="SSF47323">
    <property type="entry name" value="Anticodon-binding domain of a subclass of class I aminoacyl-tRNA synthetases"/>
    <property type="match status" value="1"/>
</dbReference>
<dbReference type="EMBL" id="JACHVA010000133">
    <property type="protein sequence ID" value="MBC2603800.1"/>
    <property type="molecule type" value="Genomic_DNA"/>
</dbReference>
<dbReference type="SUPFAM" id="SSF52374">
    <property type="entry name" value="Nucleotidylyl transferase"/>
    <property type="match status" value="1"/>
</dbReference>
<evidence type="ECO:0000259" key="13">
    <source>
        <dbReference type="Pfam" id="PF10458"/>
    </source>
</evidence>
<dbReference type="Gene3D" id="1.10.287.380">
    <property type="entry name" value="Valyl-tRNA synthetase, C-terminal domain"/>
    <property type="match status" value="1"/>
</dbReference>
<evidence type="ECO:0000259" key="11">
    <source>
        <dbReference type="Pfam" id="PF00133"/>
    </source>
</evidence>
<evidence type="ECO:0000256" key="2">
    <source>
        <dbReference type="ARBA" id="ARBA00011245"/>
    </source>
</evidence>
<dbReference type="InterPro" id="IPR009080">
    <property type="entry name" value="tRNAsynth_Ia_anticodon-bd"/>
</dbReference>
<evidence type="ECO:0000256" key="6">
    <source>
        <dbReference type="ARBA" id="ARBA00022840"/>
    </source>
</evidence>
<keyword evidence="6 10" id="KW-0067">ATP-binding</keyword>
<dbReference type="InterPro" id="IPR010978">
    <property type="entry name" value="tRNA-bd_arm"/>
</dbReference>
<evidence type="ECO:0000256" key="3">
    <source>
        <dbReference type="ARBA" id="ARBA00022490"/>
    </source>
</evidence>
<keyword evidence="7 10" id="KW-0648">Protein biosynthesis</keyword>
<comment type="catalytic activity">
    <reaction evidence="9 10">
        <text>tRNA(Val) + L-valine + ATP = L-valyl-tRNA(Val) + AMP + diphosphate</text>
        <dbReference type="Rhea" id="RHEA:10704"/>
        <dbReference type="Rhea" id="RHEA-COMP:9672"/>
        <dbReference type="Rhea" id="RHEA-COMP:9708"/>
        <dbReference type="ChEBI" id="CHEBI:30616"/>
        <dbReference type="ChEBI" id="CHEBI:33019"/>
        <dbReference type="ChEBI" id="CHEBI:57762"/>
        <dbReference type="ChEBI" id="CHEBI:78442"/>
        <dbReference type="ChEBI" id="CHEBI:78537"/>
        <dbReference type="ChEBI" id="CHEBI:456215"/>
        <dbReference type="EC" id="6.1.1.9"/>
    </reaction>
</comment>
<dbReference type="InterPro" id="IPR037118">
    <property type="entry name" value="Val-tRNA_synth_C_sf"/>
</dbReference>
<comment type="caution">
    <text evidence="14">The sequence shown here is derived from an EMBL/GenBank/DDBJ whole genome shotgun (WGS) entry which is preliminary data.</text>
</comment>
<dbReference type="PROSITE" id="PS00178">
    <property type="entry name" value="AA_TRNA_LIGASE_I"/>
    <property type="match status" value="1"/>
</dbReference>
<comment type="subcellular location">
    <subcellularLocation>
        <location evidence="1 10">Cytoplasm</location>
    </subcellularLocation>
</comment>
<feature type="domain" description="Valyl-tRNA synthetase tRNA-binding arm" evidence="13">
    <location>
        <begin position="844"/>
        <end position="908"/>
    </location>
</feature>
<comment type="caution">
    <text evidence="10">Lacks conserved residue(s) required for the propagation of feature annotation.</text>
</comment>
<dbReference type="EC" id="6.1.1.9" evidence="10"/>
<keyword evidence="5 10" id="KW-0547">Nucleotide-binding</keyword>
<dbReference type="PRINTS" id="PR00986">
    <property type="entry name" value="TRNASYNTHVAL"/>
</dbReference>
<dbReference type="InterPro" id="IPR013155">
    <property type="entry name" value="M/V/L/I-tRNA-synth_anticd-bd"/>
</dbReference>
<dbReference type="GO" id="GO:0004832">
    <property type="term" value="F:valine-tRNA ligase activity"/>
    <property type="evidence" value="ECO:0007669"/>
    <property type="project" value="UniProtKB-UniRule"/>
</dbReference>
<dbReference type="InterPro" id="IPR009008">
    <property type="entry name" value="Val/Leu/Ile-tRNA-synth_edit"/>
</dbReference>
<comment type="similarity">
    <text evidence="10">Belongs to the class-I aminoacyl-tRNA synthetase family. ValS type 1 subfamily.</text>
</comment>
<evidence type="ECO:0000256" key="7">
    <source>
        <dbReference type="ARBA" id="ARBA00022917"/>
    </source>
</evidence>
<dbReference type="GO" id="GO:0005524">
    <property type="term" value="F:ATP binding"/>
    <property type="evidence" value="ECO:0007669"/>
    <property type="project" value="UniProtKB-UniRule"/>
</dbReference>
<dbReference type="Pfam" id="PF00133">
    <property type="entry name" value="tRNA-synt_1"/>
    <property type="match status" value="1"/>
</dbReference>
<dbReference type="InterPro" id="IPR002303">
    <property type="entry name" value="Valyl-tRNA_ligase"/>
</dbReference>
<dbReference type="CDD" id="cd07962">
    <property type="entry name" value="Anticodon_Ia_Val"/>
    <property type="match status" value="1"/>
</dbReference>
<name>A0A7X1E5M4_9BACT</name>
<dbReference type="FunFam" id="3.40.50.620:FF:000032">
    <property type="entry name" value="Valine--tRNA ligase"/>
    <property type="match status" value="1"/>
</dbReference>
<dbReference type="PANTHER" id="PTHR11946">
    <property type="entry name" value="VALYL-TRNA SYNTHETASES"/>
    <property type="match status" value="1"/>
</dbReference>
<dbReference type="SUPFAM" id="SSF50677">
    <property type="entry name" value="ValRS/IleRS/LeuRS editing domain"/>
    <property type="match status" value="1"/>
</dbReference>
<sequence length="909" mass="103491">MAEIPKAYDPQDVEDRLYAEWLQDGCFTGAAEEGDETYTIMIPPPNVTGVLTMGHVLNNTIQDILIRRHRQLGQSALWLPGTDHAGIATQARVERELRKEGKTRHDLGREKFLEKAVDWRDKHGGIILQQLKKLGASCDWDRTVHTLDEDYSKAVIKAFVLLYERGMIYRGKRMVNWCPASLTALSDEEVIMKPQKSKLYYMRYELVDTPGEYLEIATTRPETIMGDSGVAVHPLDERYKHLIGKQVWRPFPKAAIPIVADDSIDREFGTGVLKVTPAHDPVDFEIGNRNGLEVIDVFTPDGHINELAGEPFAGMDRFEARKAAANMLKELDLLIREEDYENNVGFSERADVPIEPRLSEQWFLKYPKVEEAKAAVRDGHIRFFPERWEKTYLHWLENIRDWCISRQLWWGHRIPVWYRKDADRSDPANWHISVDGPQDPENWEQDDDVLDTWASSWLWPLATLGWPDEQAMSQKGYQSFYPTSALVTGPDIIFFWVARMIMAGLEFAGEEKKTLTVEEIKERIPFRDVYFTGIIRDLDGRKMSKSLGNSPDPLDLIKEFGADGLRFGIMSIAPKGQDIRFSNERVVLGRNFCNKLWNACRFRQMSGSVEAVHSVPELLGRIDTEQLDLQDQSILGRLLDTIRMVDEAYEAYSFSGITQHIYSFFWNDFCDWYVEVSKGKVRNPDAQATCLAIQDLILRQTLLLLHPFCPFITEELWHLLGFGEKGSHIQDALPMTSDELENALGEAGLKLDRGAVAQVDEIREAVTLLRSLKADYQLSNKKDVKIMVEESTLTLDGDAREVFGVIEALGGFSDIETVSESPDGAPAIVTPLGTFHLDLSSSLDVEAEQDRLNKELAKLDKVIMGTRKRLENSSFVDKAPEAVVEGARRQLEENERKRAEIERLLASLG</sequence>
<dbReference type="Pfam" id="PF08264">
    <property type="entry name" value="Anticodon_1"/>
    <property type="match status" value="1"/>
</dbReference>
<dbReference type="NCBIfam" id="NF004349">
    <property type="entry name" value="PRK05729.1"/>
    <property type="match status" value="1"/>
</dbReference>
<evidence type="ECO:0000256" key="1">
    <source>
        <dbReference type="ARBA" id="ARBA00004496"/>
    </source>
</evidence>
<dbReference type="Pfam" id="PF10458">
    <property type="entry name" value="Val_tRNA-synt_C"/>
    <property type="match status" value="1"/>
</dbReference>
<feature type="domain" description="Methionyl/Valyl/Leucyl/Isoleucyl-tRNA synthetase anticodon-binding" evidence="12">
    <location>
        <begin position="631"/>
        <end position="787"/>
    </location>
</feature>
<dbReference type="HAMAP" id="MF_02004">
    <property type="entry name" value="Val_tRNA_synth_type1"/>
    <property type="match status" value="1"/>
</dbReference>
<evidence type="ECO:0000256" key="10">
    <source>
        <dbReference type="HAMAP-Rule" id="MF_02004"/>
    </source>
</evidence>
<dbReference type="SUPFAM" id="SSF46589">
    <property type="entry name" value="tRNA-binding arm"/>
    <property type="match status" value="1"/>
</dbReference>
<dbReference type="Gene3D" id="3.90.740.10">
    <property type="entry name" value="Valyl/Leucyl/Isoleucyl-tRNA synthetase, editing domain"/>
    <property type="match status" value="1"/>
</dbReference>
<dbReference type="Proteomes" id="UP000525652">
    <property type="component" value="Unassembled WGS sequence"/>
</dbReference>
<dbReference type="InterPro" id="IPR033705">
    <property type="entry name" value="Anticodon_Ia_Val"/>
</dbReference>
<keyword evidence="8 10" id="KW-0030">Aminoacyl-tRNA synthetase</keyword>
<comment type="domain">
    <text evidence="10">ValRS has two distinct active sites: one for aminoacylation and one for editing. The misactivated threonine is translocated from the active site to the editing site.</text>
</comment>
<evidence type="ECO:0000313" key="15">
    <source>
        <dbReference type="Proteomes" id="UP000525652"/>
    </source>
</evidence>
<keyword evidence="4 10" id="KW-0436">Ligase</keyword>
<evidence type="ECO:0000259" key="12">
    <source>
        <dbReference type="Pfam" id="PF08264"/>
    </source>
</evidence>
<keyword evidence="15" id="KW-1185">Reference proteome</keyword>
<dbReference type="GO" id="GO:0005829">
    <property type="term" value="C:cytosol"/>
    <property type="evidence" value="ECO:0007669"/>
    <property type="project" value="TreeGrafter"/>
</dbReference>
<protein>
    <recommendedName>
        <fullName evidence="10">Valine--tRNA ligase</fullName>
        <ecNumber evidence="10">6.1.1.9</ecNumber>
    </recommendedName>
    <alternativeName>
        <fullName evidence="10">Valyl-tRNA synthetase</fullName>
        <shortName evidence="10">ValRS</shortName>
    </alternativeName>
</protein>
<dbReference type="InterPro" id="IPR002300">
    <property type="entry name" value="aa-tRNA-synth_Ia"/>
</dbReference>
<evidence type="ECO:0000313" key="14">
    <source>
        <dbReference type="EMBL" id="MBC2603800.1"/>
    </source>
</evidence>
<keyword evidence="10" id="KW-0175">Coiled coil</keyword>
<feature type="domain" description="Aminoacyl-tRNA synthetase class Ia" evidence="11">
    <location>
        <begin position="17"/>
        <end position="582"/>
    </location>
</feature>
<dbReference type="GO" id="GO:0006438">
    <property type="term" value="P:valyl-tRNA aminoacylation"/>
    <property type="evidence" value="ECO:0007669"/>
    <property type="project" value="UniProtKB-UniRule"/>
</dbReference>
<dbReference type="InterPro" id="IPR001412">
    <property type="entry name" value="aa-tRNA-synth_I_CS"/>
</dbReference>
<evidence type="ECO:0000256" key="9">
    <source>
        <dbReference type="ARBA" id="ARBA00047552"/>
    </source>
</evidence>
<dbReference type="NCBIfam" id="TIGR00422">
    <property type="entry name" value="valS"/>
    <property type="match status" value="1"/>
</dbReference>
<accession>A0A7X1E5M4</accession>
<comment type="subunit">
    <text evidence="2 10">Monomer.</text>
</comment>
<dbReference type="InterPro" id="IPR019499">
    <property type="entry name" value="Val-tRNA_synth_tRNA-bd"/>
</dbReference>
<dbReference type="RefSeq" id="WP_185694418.1">
    <property type="nucleotide sequence ID" value="NZ_JACHVA010000133.1"/>
</dbReference>
<comment type="domain">
    <text evidence="10">The C-terminal coiled-coil domain is crucial for aminoacylation activity.</text>
</comment>
<keyword evidence="3 10" id="KW-0963">Cytoplasm</keyword>
<dbReference type="GO" id="GO:0002161">
    <property type="term" value="F:aminoacyl-tRNA deacylase activity"/>
    <property type="evidence" value="ECO:0007669"/>
    <property type="project" value="InterPro"/>
</dbReference>
<dbReference type="AlphaFoldDB" id="A0A7X1E5M4"/>
<organism evidence="14 15">
    <name type="scientific">Puniceicoccus vermicola</name>
    <dbReference type="NCBI Taxonomy" id="388746"/>
    <lineage>
        <taxon>Bacteria</taxon>
        <taxon>Pseudomonadati</taxon>
        <taxon>Verrucomicrobiota</taxon>
        <taxon>Opitutia</taxon>
        <taxon>Puniceicoccales</taxon>
        <taxon>Puniceicoccaceae</taxon>
        <taxon>Puniceicoccus</taxon>
    </lineage>
</organism>
<dbReference type="Gene3D" id="3.40.50.620">
    <property type="entry name" value="HUPs"/>
    <property type="match status" value="2"/>
</dbReference>
<feature type="binding site" evidence="10">
    <location>
        <position position="545"/>
    </location>
    <ligand>
        <name>ATP</name>
        <dbReference type="ChEBI" id="CHEBI:30616"/>
    </ligand>
</feature>
<dbReference type="Gene3D" id="1.10.730.10">
    <property type="entry name" value="Isoleucyl-tRNA Synthetase, Domain 1"/>
    <property type="match status" value="1"/>
</dbReference>
<dbReference type="PANTHER" id="PTHR11946:SF93">
    <property type="entry name" value="VALINE--TRNA LIGASE, CHLOROPLASTIC_MITOCHONDRIAL 2"/>
    <property type="match status" value="1"/>
</dbReference>
<evidence type="ECO:0000256" key="4">
    <source>
        <dbReference type="ARBA" id="ARBA00022598"/>
    </source>
</evidence>
<gene>
    <name evidence="10" type="primary">valS</name>
    <name evidence="14" type="ORF">H5P30_18630</name>
</gene>
<comment type="function">
    <text evidence="10">Catalyzes the attachment of valine to tRNA(Val). As ValRS can inadvertently accommodate and process structurally similar amino acids such as threonine, to avoid such errors, it has a 'posttransfer' editing activity that hydrolyzes mischarged Thr-tRNA(Val) in a tRNA-dependent manner.</text>
</comment>
<feature type="short sequence motif" description="'KMSKS' region" evidence="10">
    <location>
        <begin position="542"/>
        <end position="546"/>
    </location>
</feature>
<evidence type="ECO:0000256" key="8">
    <source>
        <dbReference type="ARBA" id="ARBA00023146"/>
    </source>
</evidence>
<reference evidence="14 15" key="1">
    <citation type="submission" date="2020-07" db="EMBL/GenBank/DDBJ databases">
        <authorList>
            <person name="Feng X."/>
        </authorList>
    </citation>
    <scope>NUCLEOTIDE SEQUENCE [LARGE SCALE GENOMIC DNA]</scope>
    <source>
        <strain evidence="14 15">JCM14086</strain>
    </source>
</reference>
<evidence type="ECO:0000256" key="5">
    <source>
        <dbReference type="ARBA" id="ARBA00022741"/>
    </source>
</evidence>